<evidence type="ECO:0000313" key="2">
    <source>
        <dbReference type="EMBL" id="CCD71534.1"/>
    </source>
</evidence>
<dbReference type="OrthoDB" id="408912at2759"/>
<dbReference type="ExpressionAtlas" id="H2L059">
    <property type="expression patterns" value="baseline and differential"/>
</dbReference>
<dbReference type="InterPro" id="IPR007669">
    <property type="entry name" value="Chst-1-like"/>
</dbReference>
<dbReference type="KEGG" id="cel:CELE_F49D11.3"/>
<sequence length="314" mass="36887">MNVKALKFSNIFLLILLILGLYFYLIKPSRLAVVVVDGKVVDFSGVEEFIVPFVNFTQLFYVAPKHKLISCGIRKSMTQLTMNIMCLLYNETQFYDDNQSLNDTWLTERKCLENDDFIYPTESLENDIETARFAFIRDPIQRFVSLYLNKCVREKSCYNCGDDMRCTVWKIYEGLKKIQDHWDGHSEIGFMEGHAAPLSWNCDFDKDLPKWQLLMMGADSNERKSSILHLANILKKQGVKQELVEKIQEDMIAGETGHSTHKSAERIEAERQVREDPFIRDLLHKIYFFDYVVFPFKRDHLDPKYQSNFWTLPK</sequence>
<dbReference type="PhylomeDB" id="H2L059"/>
<dbReference type="GeneID" id="186032"/>
<accession>H2L059</accession>
<organism evidence="2 3">
    <name type="scientific">Caenorhabditis elegans</name>
    <dbReference type="NCBI Taxonomy" id="6239"/>
    <lineage>
        <taxon>Eukaryota</taxon>
        <taxon>Metazoa</taxon>
        <taxon>Ecdysozoa</taxon>
        <taxon>Nematoda</taxon>
        <taxon>Chromadorea</taxon>
        <taxon>Rhabditida</taxon>
        <taxon>Rhabditina</taxon>
        <taxon>Rhabditomorpha</taxon>
        <taxon>Rhabditoidea</taxon>
        <taxon>Rhabditidae</taxon>
        <taxon>Peloderinae</taxon>
        <taxon>Caenorhabditis</taxon>
    </lineage>
</organism>
<keyword evidence="1" id="KW-0812">Transmembrane</keyword>
<dbReference type="GO" id="GO:1902884">
    <property type="term" value="P:positive regulation of response to oxidative stress"/>
    <property type="evidence" value="ECO:0007669"/>
    <property type="project" value="InterPro"/>
</dbReference>
<dbReference type="GO" id="GO:0016020">
    <property type="term" value="C:membrane"/>
    <property type="evidence" value="ECO:0007669"/>
    <property type="project" value="InterPro"/>
</dbReference>
<dbReference type="Proteomes" id="UP000001940">
    <property type="component" value="Chromosome I"/>
</dbReference>
<dbReference type="PANTHER" id="PTHR22900">
    <property type="entry name" value="PROTEIN CBG14245-RELATED"/>
    <property type="match status" value="1"/>
</dbReference>
<dbReference type="RefSeq" id="NP_001040666.1">
    <property type="nucleotide sequence ID" value="NM_001047201.1"/>
</dbReference>
<dbReference type="SMR" id="H2L059"/>
<keyword evidence="1" id="KW-0472">Membrane</keyword>
<dbReference type="OMA" id="WNTSREC"/>
<dbReference type="Bgee" id="WBGene00018627">
    <property type="expression patterns" value="Expressed in embryo and 1 other cell type or tissue"/>
</dbReference>
<dbReference type="FunCoup" id="H2L059">
    <property type="interactions" value="17"/>
</dbReference>
<dbReference type="PANTHER" id="PTHR22900:SF3">
    <property type="entry name" value="CARBOHYDRATE SULFOTRANSFERASE-RELATED"/>
    <property type="match status" value="1"/>
</dbReference>
<dbReference type="InterPro" id="IPR005331">
    <property type="entry name" value="Sulfotransferase"/>
</dbReference>
<dbReference type="Pfam" id="PF03567">
    <property type="entry name" value="Sulfotransfer_2"/>
    <property type="match status" value="1"/>
</dbReference>
<dbReference type="AlphaFoldDB" id="H2L059"/>
<dbReference type="PaxDb" id="6239-F49D11.3a"/>
<proteinExistence type="predicted"/>
<dbReference type="eggNOG" id="KOG4651">
    <property type="taxonomic scope" value="Eukaryota"/>
</dbReference>
<protein>
    <submittedName>
        <fullName evidence="2">Carbohydrate sulfotransferase</fullName>
    </submittedName>
</protein>
<name>H2L059_CAEEL</name>
<gene>
    <name evidence="2" type="ORF">CELE_F49D11.3</name>
    <name evidence="2 4" type="ORF">F49D11.3</name>
</gene>
<keyword evidence="3" id="KW-1185">Reference proteome</keyword>
<dbReference type="WormBase" id="F49D11.3a">
    <property type="protein sequence ID" value="CE17077"/>
    <property type="gene ID" value="WBGene00018627"/>
</dbReference>
<dbReference type="EMBL" id="BX284601">
    <property type="protein sequence ID" value="CCD71534.1"/>
    <property type="molecule type" value="Genomic_DNA"/>
</dbReference>
<dbReference type="InParanoid" id="H2L059"/>
<dbReference type="GO" id="GO:0047756">
    <property type="term" value="F:chondroitin 4-sulfotransferase activity"/>
    <property type="evidence" value="ECO:0007669"/>
    <property type="project" value="InterPro"/>
</dbReference>
<evidence type="ECO:0000313" key="4">
    <source>
        <dbReference type="WormBase" id="F49D11.3a"/>
    </source>
</evidence>
<reference evidence="2 3" key="1">
    <citation type="journal article" date="1998" name="Science">
        <title>Genome sequence of the nematode C. elegans: a platform for investigating biology.</title>
        <authorList>
            <consortium name="The C. elegans sequencing consortium"/>
            <person name="Sulson J.E."/>
            <person name="Waterston R."/>
        </authorList>
    </citation>
    <scope>NUCLEOTIDE SEQUENCE [LARGE SCALE GENOMIC DNA]</scope>
    <source>
        <strain evidence="2 3">Bristol N2</strain>
    </source>
</reference>
<dbReference type="AGR" id="WB:WBGene00018627"/>
<dbReference type="CTD" id="186032"/>
<feature type="transmembrane region" description="Helical" evidence="1">
    <location>
        <begin position="6"/>
        <end position="25"/>
    </location>
</feature>
<evidence type="ECO:0000256" key="1">
    <source>
        <dbReference type="SAM" id="Phobius"/>
    </source>
</evidence>
<evidence type="ECO:0000313" key="3">
    <source>
        <dbReference type="Proteomes" id="UP000001940"/>
    </source>
</evidence>
<dbReference type="GO" id="GO:0050650">
    <property type="term" value="P:chondroitin sulfate proteoglycan biosynthetic process"/>
    <property type="evidence" value="ECO:0007669"/>
    <property type="project" value="InterPro"/>
</dbReference>
<keyword evidence="1" id="KW-1133">Transmembrane helix</keyword>